<feature type="signal peptide" evidence="1">
    <location>
        <begin position="1"/>
        <end position="24"/>
    </location>
</feature>
<dbReference type="SUPFAM" id="SSF51556">
    <property type="entry name" value="Metallo-dependent hydrolases"/>
    <property type="match status" value="1"/>
</dbReference>
<organism evidence="3 4">
    <name type="scientific">Lysobacter arvi</name>
    <dbReference type="NCBI Taxonomy" id="3038776"/>
    <lineage>
        <taxon>Bacteria</taxon>
        <taxon>Pseudomonadati</taxon>
        <taxon>Pseudomonadota</taxon>
        <taxon>Gammaproteobacteria</taxon>
        <taxon>Lysobacterales</taxon>
        <taxon>Lysobacteraceae</taxon>
        <taxon>Lysobacter</taxon>
    </lineage>
</organism>
<sequence length="423" mass="45133">MPKITVHLCATGALLMSLAMPAAAQTLAIVGARVYPAPDAAPIDDATVLVRDGRIAAVGPRKRVDVPRGVRVVDARGTTVTAGFWNSHVHLIAPPFHQPDAQPAAALADALRERFTKWGFTTLFDIASLPGDVRALRTRIERGEVVGPQLLTVDMPFYPEHGTPIYVRELWERTRAPSAEVATAAQGRSRAAAQIDAGADGVKLFADAIVGGQRGVLPMPKDVARAIVEAAHAHGKPAFAHPTDASGLDVALDSGVDVLAHTAPEAGEWSSAFVARLKADDVALVSTLTLFDSELRRENAPEPVVQRFVGAATQQVRAMSQGGGQILFGTDAGYIEVYDTHQEYRLMGAAGMDWRQILASLTTAPAQRFGQGARRGRVEPGFAGDLVLLRNDPAKNAEAFADVRMTVRDGRVIFDRDADSPAR</sequence>
<dbReference type="InterPro" id="IPR032466">
    <property type="entry name" value="Metal_Hydrolase"/>
</dbReference>
<name>A0ABU1C9L7_9GAMM</name>
<dbReference type="Proteomes" id="UP001233535">
    <property type="component" value="Unassembled WGS sequence"/>
</dbReference>
<dbReference type="Gene3D" id="2.30.40.10">
    <property type="entry name" value="Urease, subunit C, domain 1"/>
    <property type="match status" value="1"/>
</dbReference>
<dbReference type="RefSeq" id="WP_309261041.1">
    <property type="nucleotide sequence ID" value="NZ_JARUHG010000001.1"/>
</dbReference>
<feature type="domain" description="Amidohydrolase 3" evidence="2">
    <location>
        <begin position="196"/>
        <end position="414"/>
    </location>
</feature>
<reference evidence="3 4" key="1">
    <citation type="submission" date="2023-04" db="EMBL/GenBank/DDBJ databases">
        <title>Lysobacter sp. strain UC isolated from soil sample.</title>
        <authorList>
            <person name="Choksket S."/>
            <person name="Harshvardhan F."/>
            <person name="Rana R."/>
            <person name="Patil P.B."/>
            <person name="Korpole S."/>
        </authorList>
    </citation>
    <scope>NUCLEOTIDE SEQUENCE [LARGE SCALE GENOMIC DNA]</scope>
    <source>
        <strain evidence="3 4">UC</strain>
    </source>
</reference>
<gene>
    <name evidence="3" type="ORF">P8609_02675</name>
</gene>
<proteinExistence type="predicted"/>
<feature type="chain" id="PRO_5047336153" evidence="1">
    <location>
        <begin position="25"/>
        <end position="423"/>
    </location>
</feature>
<dbReference type="InterPro" id="IPR051781">
    <property type="entry name" value="Metallo-dep_Hydrolase"/>
</dbReference>
<dbReference type="PANTHER" id="PTHR43135">
    <property type="entry name" value="ALPHA-D-RIBOSE 1-METHYLPHOSPHONATE 5-TRIPHOSPHATE DIPHOSPHATASE"/>
    <property type="match status" value="1"/>
</dbReference>
<keyword evidence="1" id="KW-0732">Signal</keyword>
<keyword evidence="4" id="KW-1185">Reference proteome</keyword>
<evidence type="ECO:0000313" key="4">
    <source>
        <dbReference type="Proteomes" id="UP001233535"/>
    </source>
</evidence>
<comment type="caution">
    <text evidence="3">The sequence shown here is derived from an EMBL/GenBank/DDBJ whole genome shotgun (WGS) entry which is preliminary data.</text>
</comment>
<accession>A0ABU1C9L7</accession>
<dbReference type="Pfam" id="PF07969">
    <property type="entry name" value="Amidohydro_3"/>
    <property type="match status" value="1"/>
</dbReference>
<dbReference type="InterPro" id="IPR011059">
    <property type="entry name" value="Metal-dep_hydrolase_composite"/>
</dbReference>
<protein>
    <submittedName>
        <fullName evidence="3">Amidohydrolase family protein</fullName>
    </submittedName>
</protein>
<dbReference type="EMBL" id="JARUHG010000001">
    <property type="protein sequence ID" value="MDR0181874.1"/>
    <property type="molecule type" value="Genomic_DNA"/>
</dbReference>
<dbReference type="PANTHER" id="PTHR43135:SF3">
    <property type="entry name" value="ALPHA-D-RIBOSE 1-METHYLPHOSPHONATE 5-TRIPHOSPHATE DIPHOSPHATASE"/>
    <property type="match status" value="1"/>
</dbReference>
<evidence type="ECO:0000256" key="1">
    <source>
        <dbReference type="SAM" id="SignalP"/>
    </source>
</evidence>
<evidence type="ECO:0000259" key="2">
    <source>
        <dbReference type="Pfam" id="PF07969"/>
    </source>
</evidence>
<dbReference type="InterPro" id="IPR013108">
    <property type="entry name" value="Amidohydro_3"/>
</dbReference>
<evidence type="ECO:0000313" key="3">
    <source>
        <dbReference type="EMBL" id="MDR0181874.1"/>
    </source>
</evidence>
<dbReference type="SUPFAM" id="SSF51338">
    <property type="entry name" value="Composite domain of metallo-dependent hydrolases"/>
    <property type="match status" value="1"/>
</dbReference>
<dbReference type="Gene3D" id="3.20.20.140">
    <property type="entry name" value="Metal-dependent hydrolases"/>
    <property type="match status" value="1"/>
</dbReference>